<evidence type="ECO:0000256" key="3">
    <source>
        <dbReference type="ARBA" id="ARBA00022989"/>
    </source>
</evidence>
<dbReference type="InterPro" id="IPR003892">
    <property type="entry name" value="CUE"/>
</dbReference>
<dbReference type="Pfam" id="PF01694">
    <property type="entry name" value="Rhomboid"/>
    <property type="match status" value="1"/>
</dbReference>
<evidence type="ECO:0000256" key="5">
    <source>
        <dbReference type="SAM" id="MobiDB-lite"/>
    </source>
</evidence>
<dbReference type="GO" id="GO:0043130">
    <property type="term" value="F:ubiquitin binding"/>
    <property type="evidence" value="ECO:0007669"/>
    <property type="project" value="InterPro"/>
</dbReference>
<feature type="region of interest" description="Disordered" evidence="5">
    <location>
        <begin position="319"/>
        <end position="343"/>
    </location>
</feature>
<dbReference type="Pfam" id="PF02845">
    <property type="entry name" value="CUE"/>
    <property type="match status" value="1"/>
</dbReference>
<sequence>MRSTSLSSASLPLAQCQVSIPYSACLHELTIAGFHNADITKGLIITVAISSLTASLFDVKPYLHLQLVPHITKYHQFFRIAIHPFAFANSTELVVGLLALSNAGIPVERAFGHRKYAAFLLLSSLLSTFFALVALIPGHSFGLRYIPSGPYGVLFSLLWQKHRIVPAVYSFRIMGIDFSPKTFFYILVLQLILSDMPASGLAATTGLLTGYISHLDALPIPHTPFTRRRLLRPLKAYRLPSSIAALLSRLFSPIMGSAAAPRRSHRVVPGQTNESQLRAQAGALAALLGGRMGLAPTRPAAPRAVVAAAARRGPVVNEGLPGHPAPATAAGGSAPSTPARQATGMRGQVEGVRAGTQVARAAVGEWVSELAGGSEARAPTEPEIAALSSMFPNMSRDRIVRALQRNDYNTAQAVEALLEENT</sequence>
<evidence type="ECO:0000256" key="2">
    <source>
        <dbReference type="ARBA" id="ARBA00022692"/>
    </source>
</evidence>
<comment type="caution">
    <text evidence="8">The sequence shown here is derived from an EMBL/GenBank/DDBJ whole genome shotgun (WGS) entry which is preliminary data.</text>
</comment>
<dbReference type="RefSeq" id="XP_052948359.1">
    <property type="nucleotide sequence ID" value="XM_053086741.1"/>
</dbReference>
<evidence type="ECO:0000256" key="4">
    <source>
        <dbReference type="ARBA" id="ARBA00023136"/>
    </source>
</evidence>
<feature type="domain" description="CUE" evidence="7">
    <location>
        <begin position="379"/>
        <end position="422"/>
    </location>
</feature>
<dbReference type="SMART" id="SM00546">
    <property type="entry name" value="CUE"/>
    <property type="match status" value="1"/>
</dbReference>
<dbReference type="CDD" id="cd14279">
    <property type="entry name" value="CUE"/>
    <property type="match status" value="1"/>
</dbReference>
<keyword evidence="4 6" id="KW-0472">Membrane</keyword>
<dbReference type="PANTHER" id="PTHR43066">
    <property type="entry name" value="RHOMBOID-RELATED PROTEIN"/>
    <property type="match status" value="1"/>
</dbReference>
<keyword evidence="9" id="KW-1185">Reference proteome</keyword>
<dbReference type="SUPFAM" id="SSF144091">
    <property type="entry name" value="Rhomboid-like"/>
    <property type="match status" value="1"/>
</dbReference>
<accession>A0AA38HC24</accession>
<dbReference type="Proteomes" id="UP001164286">
    <property type="component" value="Unassembled WGS sequence"/>
</dbReference>
<name>A0AA38HC24_9TREE</name>
<evidence type="ECO:0000256" key="1">
    <source>
        <dbReference type="ARBA" id="ARBA00004141"/>
    </source>
</evidence>
<feature type="transmembrane region" description="Helical" evidence="6">
    <location>
        <begin position="116"/>
        <end position="136"/>
    </location>
</feature>
<keyword evidence="3 6" id="KW-1133">Transmembrane helix</keyword>
<evidence type="ECO:0000313" key="9">
    <source>
        <dbReference type="Proteomes" id="UP001164286"/>
    </source>
</evidence>
<dbReference type="AlphaFoldDB" id="A0AA38HC24"/>
<feature type="compositionally biased region" description="Low complexity" evidence="5">
    <location>
        <begin position="325"/>
        <end position="339"/>
    </location>
</feature>
<dbReference type="GO" id="GO:0004252">
    <property type="term" value="F:serine-type endopeptidase activity"/>
    <property type="evidence" value="ECO:0007669"/>
    <property type="project" value="InterPro"/>
</dbReference>
<dbReference type="GeneID" id="77725942"/>
<proteinExistence type="predicted"/>
<evidence type="ECO:0000259" key="7">
    <source>
        <dbReference type="PROSITE" id="PS51140"/>
    </source>
</evidence>
<dbReference type="SUPFAM" id="SSF46934">
    <property type="entry name" value="UBA-like"/>
    <property type="match status" value="1"/>
</dbReference>
<dbReference type="Gene3D" id="1.10.8.10">
    <property type="entry name" value="DNA helicase RuvA subunit, C-terminal domain"/>
    <property type="match status" value="1"/>
</dbReference>
<reference evidence="8" key="1">
    <citation type="journal article" date="2022" name="G3 (Bethesda)">
        <title>High quality genome of the basidiomycete yeast Dioszegia hungarica PDD-24b-2 isolated from cloud water.</title>
        <authorList>
            <person name="Jarrige D."/>
            <person name="Haridas S."/>
            <person name="Bleykasten-Grosshans C."/>
            <person name="Joly M."/>
            <person name="Nadalig T."/>
            <person name="Sancelme M."/>
            <person name="Vuilleumier S."/>
            <person name="Grigoriev I.V."/>
            <person name="Amato P."/>
            <person name="Bringel F."/>
        </authorList>
    </citation>
    <scope>NUCLEOTIDE SEQUENCE</scope>
    <source>
        <strain evidence="8">PDD-24b-2</strain>
    </source>
</reference>
<dbReference type="GO" id="GO:0016020">
    <property type="term" value="C:membrane"/>
    <property type="evidence" value="ECO:0007669"/>
    <property type="project" value="UniProtKB-SubCell"/>
</dbReference>
<evidence type="ECO:0000313" key="8">
    <source>
        <dbReference type="EMBL" id="KAI9638582.1"/>
    </source>
</evidence>
<dbReference type="InterPro" id="IPR022764">
    <property type="entry name" value="Peptidase_S54_rhomboid_dom"/>
</dbReference>
<evidence type="ECO:0000256" key="6">
    <source>
        <dbReference type="SAM" id="Phobius"/>
    </source>
</evidence>
<dbReference type="PANTHER" id="PTHR43066:SF21">
    <property type="entry name" value="UBIQUITIN-ASSOCIATED DOMAIN-CONTAINING PROTEIN 2"/>
    <property type="match status" value="1"/>
</dbReference>
<gene>
    <name evidence="8" type="ORF">MKK02DRAFT_23518</name>
</gene>
<dbReference type="PROSITE" id="PS51140">
    <property type="entry name" value="CUE"/>
    <property type="match status" value="1"/>
</dbReference>
<dbReference type="EMBL" id="JAKWFO010000003">
    <property type="protein sequence ID" value="KAI9638582.1"/>
    <property type="molecule type" value="Genomic_DNA"/>
</dbReference>
<dbReference type="Gene3D" id="1.20.1540.10">
    <property type="entry name" value="Rhomboid-like"/>
    <property type="match status" value="1"/>
</dbReference>
<comment type="subcellular location">
    <subcellularLocation>
        <location evidence="1">Membrane</location>
        <topology evidence="1">Multi-pass membrane protein</topology>
    </subcellularLocation>
</comment>
<organism evidence="8 9">
    <name type="scientific">Dioszegia hungarica</name>
    <dbReference type="NCBI Taxonomy" id="4972"/>
    <lineage>
        <taxon>Eukaryota</taxon>
        <taxon>Fungi</taxon>
        <taxon>Dikarya</taxon>
        <taxon>Basidiomycota</taxon>
        <taxon>Agaricomycotina</taxon>
        <taxon>Tremellomycetes</taxon>
        <taxon>Tremellales</taxon>
        <taxon>Bulleribasidiaceae</taxon>
        <taxon>Dioszegia</taxon>
    </lineage>
</organism>
<keyword evidence="2 6" id="KW-0812">Transmembrane</keyword>
<dbReference type="InterPro" id="IPR009060">
    <property type="entry name" value="UBA-like_sf"/>
</dbReference>
<protein>
    <recommendedName>
        <fullName evidence="7">CUE domain-containing protein</fullName>
    </recommendedName>
</protein>
<dbReference type="InterPro" id="IPR035952">
    <property type="entry name" value="Rhomboid-like_sf"/>
</dbReference>